<comment type="caution">
    <text evidence="1">The sequence shown here is derived from an EMBL/GenBank/DDBJ whole genome shotgun (WGS) entry which is preliminary data.</text>
</comment>
<dbReference type="Proteomes" id="UP000533905">
    <property type="component" value="Unassembled WGS sequence"/>
</dbReference>
<dbReference type="EMBL" id="JABAIV010000010">
    <property type="protein sequence ID" value="NNG25524.1"/>
    <property type="molecule type" value="Genomic_DNA"/>
</dbReference>
<dbReference type="AlphaFoldDB" id="A0A7Y2P1R5"/>
<name>A0A7Y2P1R5_9BURK</name>
<proteinExistence type="predicted"/>
<gene>
    <name evidence="1" type="ORF">HGB41_21295</name>
</gene>
<protein>
    <recommendedName>
        <fullName evidence="3">Integrase</fullName>
    </recommendedName>
</protein>
<evidence type="ECO:0000313" key="1">
    <source>
        <dbReference type="EMBL" id="NNG25524.1"/>
    </source>
</evidence>
<evidence type="ECO:0000313" key="2">
    <source>
        <dbReference type="Proteomes" id="UP000533905"/>
    </source>
</evidence>
<dbReference type="RefSeq" id="WP_171088266.1">
    <property type="nucleotide sequence ID" value="NZ_JABAIV010000010.1"/>
</dbReference>
<sequence length="702" mass="79339">MNIREYNKDHLKERAGVMPAAPVEVDAPQSGDPLLFWTQHEKDPIEVNLHPLANGQRGASQTGGDSRFIAFSARPRLILQLAPAIEEAVLYAGKATVHSYLNTLRDWWRILDAVEAAAATAGQPMTRVDDVRLLTQVHSEYAHRSGMHRTNFSKFCTLANATLRALGTRQMYWESPEDVGVQKHIPPEEQRKALRIALKRSCRNVLERWAKSDRLSQIAVEPEDPEEANLYRHVHYMRNIQNKTGKVLPTPNELRDGVPQSTLNYRGIYMGPLRESIFPSGRDADAVWYLCLVNTGWNPSTLIALDATKKFLFDHFKDDPNDSHRRFVLSPQTYELIGEKERAGGKEQVVTGQWKTQDGPGHLIKTYLERVAPLRELLNQQLIQEKLKYEKMEREGAGYSERAAQFAEVKSIEQGCRSVWLHVVNGGNIAWISNSAPRRLYCVNGAAVTYVDEVVHLLNAQRVATNEQRVKHKETLLTPLAPVPRVRAKDFRVWFADYVYRASNGNILQVKKALGHSRLRTSIGYVDSNILNQEASDAARRFLNILEGELDAGRIDLAILAYLYRHGELSPEQEDLLVQSRTLPKSRMNVACKDALHPPSHIKATADEACDVQRCMLCPENAVLLPESLDGIAMRVEELRALQGFLPIGTWAEDRYDIELKNNLMALRKFDLNRSLTKRQKWARAIAAGEHYVPGVPLASSP</sequence>
<accession>A0A7Y2P1R5</accession>
<reference evidence="1 2" key="1">
    <citation type="submission" date="2020-04" db="EMBL/GenBank/DDBJ databases">
        <title>Massilia sp. nov., a cold adapted bacteria isolated from Arctic soil.</title>
        <authorList>
            <person name="Son J."/>
            <person name="Ka J.-O."/>
        </authorList>
    </citation>
    <scope>NUCLEOTIDE SEQUENCE [LARGE SCALE GENOMIC DNA]</scope>
    <source>
        <strain evidence="1 2">ML15P13</strain>
    </source>
</reference>
<organism evidence="1 2">
    <name type="scientific">Telluria aromaticivorans</name>
    <dbReference type="NCBI Taxonomy" id="2725995"/>
    <lineage>
        <taxon>Bacteria</taxon>
        <taxon>Pseudomonadati</taxon>
        <taxon>Pseudomonadota</taxon>
        <taxon>Betaproteobacteria</taxon>
        <taxon>Burkholderiales</taxon>
        <taxon>Oxalobacteraceae</taxon>
        <taxon>Telluria group</taxon>
        <taxon>Telluria</taxon>
    </lineage>
</organism>
<evidence type="ECO:0008006" key="3">
    <source>
        <dbReference type="Google" id="ProtNLM"/>
    </source>
</evidence>
<keyword evidence="2" id="KW-1185">Reference proteome</keyword>